<evidence type="ECO:0000256" key="3">
    <source>
        <dbReference type="PROSITE-ProRule" id="PRU00339"/>
    </source>
</evidence>
<dbReference type="PROSITE" id="PS50293">
    <property type="entry name" value="TPR_REGION"/>
    <property type="match status" value="1"/>
</dbReference>
<feature type="chain" id="PRO_5019238699" description="Lipoprotein NlpI" evidence="4">
    <location>
        <begin position="21"/>
        <end position="289"/>
    </location>
</feature>
<evidence type="ECO:0000313" key="6">
    <source>
        <dbReference type="Proteomes" id="UP000287996"/>
    </source>
</evidence>
<comment type="caution">
    <text evidence="5">The sequence shown here is derived from an EMBL/GenBank/DDBJ whole genome shotgun (WGS) entry which is preliminary data.</text>
</comment>
<dbReference type="OrthoDB" id="509324at2"/>
<feature type="repeat" description="TPR" evidence="3">
    <location>
        <begin position="97"/>
        <end position="130"/>
    </location>
</feature>
<dbReference type="PROSITE" id="PS51257">
    <property type="entry name" value="PROKAR_LIPOPROTEIN"/>
    <property type="match status" value="1"/>
</dbReference>
<dbReference type="Proteomes" id="UP000287996">
    <property type="component" value="Unassembled WGS sequence"/>
</dbReference>
<dbReference type="Pfam" id="PF13181">
    <property type="entry name" value="TPR_8"/>
    <property type="match status" value="1"/>
</dbReference>
<keyword evidence="3" id="KW-0802">TPR repeat</keyword>
<evidence type="ECO:0000256" key="4">
    <source>
        <dbReference type="SAM" id="SignalP"/>
    </source>
</evidence>
<keyword evidence="5" id="KW-0449">Lipoprotein</keyword>
<sequence length="289" mass="33750">MKYVLTCLSLLTLLSGCATLSSGSQTQQALVIAEPEQAPFNYQLELSKLSDILAQELTAEQKGLVYYRRGALYDAMGLRTLARIDFNRALEYRPRLADAYNFLGIQYTEMQEFQYAYEAFDSAIELNPEHQYAYLNRGLAEYYDQRIDLSHQDLLRHYKAQKQDPYRLIWLYLVEVEQDPKGAAKKLRQRQQQLAGDDWSNSLVELFLGDISEAKFLQGLTANLHEEETLTERLCEAYFYLGKYQQLRHNWRQAINYFKLALTTNVYEFVEHRFASVELQRSRAQLTAE</sequence>
<keyword evidence="4" id="KW-0732">Signal</keyword>
<feature type="signal peptide" evidence="4">
    <location>
        <begin position="1"/>
        <end position="20"/>
    </location>
</feature>
<comment type="subcellular location">
    <subcellularLocation>
        <location evidence="2">Cell membrane</location>
    </subcellularLocation>
</comment>
<dbReference type="PROSITE" id="PS50005">
    <property type="entry name" value="TPR"/>
    <property type="match status" value="1"/>
</dbReference>
<evidence type="ECO:0000256" key="1">
    <source>
        <dbReference type="ARBA" id="ARBA00022475"/>
    </source>
</evidence>
<dbReference type="AlphaFoldDB" id="A0A432ZRI2"/>
<dbReference type="GO" id="GO:0005886">
    <property type="term" value="C:plasma membrane"/>
    <property type="evidence" value="ECO:0007669"/>
    <property type="project" value="UniProtKB-SubCell"/>
</dbReference>
<keyword evidence="2" id="KW-0472">Membrane</keyword>
<dbReference type="InterPro" id="IPR019734">
    <property type="entry name" value="TPR_rpt"/>
</dbReference>
<reference evidence="5 6" key="1">
    <citation type="journal article" date="2011" name="Front. Microbiol.">
        <title>Genomic signatures of strain selection and enhancement in Bacillus atrophaeus var. globigii, a historical biowarfare simulant.</title>
        <authorList>
            <person name="Gibbons H.S."/>
            <person name="Broomall S.M."/>
            <person name="McNew L.A."/>
            <person name="Daligault H."/>
            <person name="Chapman C."/>
            <person name="Bruce D."/>
            <person name="Karavis M."/>
            <person name="Krepps M."/>
            <person name="McGregor P.A."/>
            <person name="Hong C."/>
            <person name="Park K.H."/>
            <person name="Akmal A."/>
            <person name="Feldman A."/>
            <person name="Lin J.S."/>
            <person name="Chang W.E."/>
            <person name="Higgs B.W."/>
            <person name="Demirev P."/>
            <person name="Lindquist J."/>
            <person name="Liem A."/>
            <person name="Fochler E."/>
            <person name="Read T.D."/>
            <person name="Tapia R."/>
            <person name="Johnson S."/>
            <person name="Bishop-Lilly K.A."/>
            <person name="Detter C."/>
            <person name="Han C."/>
            <person name="Sozhamannan S."/>
            <person name="Rosenzweig C.N."/>
            <person name="Skowronski E.W."/>
        </authorList>
    </citation>
    <scope>NUCLEOTIDE SEQUENCE [LARGE SCALE GENOMIC DNA]</scope>
    <source>
        <strain evidence="5 6">CC-PW-9</strain>
    </source>
</reference>
<name>A0A432ZRI2_9GAMM</name>
<protein>
    <recommendedName>
        <fullName evidence="2">Lipoprotein NlpI</fullName>
    </recommendedName>
</protein>
<dbReference type="InterPro" id="IPR023605">
    <property type="entry name" value="Lipoprotein_NlpI"/>
</dbReference>
<dbReference type="PANTHER" id="PTHR12558">
    <property type="entry name" value="CELL DIVISION CYCLE 16,23,27"/>
    <property type="match status" value="1"/>
</dbReference>
<evidence type="ECO:0000256" key="2">
    <source>
        <dbReference type="PIRNR" id="PIRNR004654"/>
    </source>
</evidence>
<dbReference type="Gene3D" id="1.25.40.10">
    <property type="entry name" value="Tetratricopeptide repeat domain"/>
    <property type="match status" value="1"/>
</dbReference>
<keyword evidence="1 2" id="KW-1003">Cell membrane</keyword>
<comment type="subunit">
    <text evidence="2">Homodimer.</text>
</comment>
<dbReference type="RefSeq" id="WP_126841498.1">
    <property type="nucleotide sequence ID" value="NZ_PIQH01000004.1"/>
</dbReference>
<gene>
    <name evidence="5" type="ORF">CWI84_05105</name>
</gene>
<dbReference type="SUPFAM" id="SSF48452">
    <property type="entry name" value="TPR-like"/>
    <property type="match status" value="1"/>
</dbReference>
<keyword evidence="6" id="KW-1185">Reference proteome</keyword>
<comment type="function">
    <text evidence="2">May be involved in cell division.</text>
</comment>
<dbReference type="InterPro" id="IPR011990">
    <property type="entry name" value="TPR-like_helical_dom_sf"/>
</dbReference>
<organism evidence="5 6">
    <name type="scientific">Idiomarina tyrosinivorans</name>
    <dbReference type="NCBI Taxonomy" id="1445662"/>
    <lineage>
        <taxon>Bacteria</taxon>
        <taxon>Pseudomonadati</taxon>
        <taxon>Pseudomonadota</taxon>
        <taxon>Gammaproteobacteria</taxon>
        <taxon>Alteromonadales</taxon>
        <taxon>Idiomarinaceae</taxon>
        <taxon>Idiomarina</taxon>
    </lineage>
</organism>
<evidence type="ECO:0000313" key="5">
    <source>
        <dbReference type="EMBL" id="RUO80441.1"/>
    </source>
</evidence>
<dbReference type="SMART" id="SM00028">
    <property type="entry name" value="TPR"/>
    <property type="match status" value="3"/>
</dbReference>
<dbReference type="PANTHER" id="PTHR12558:SF13">
    <property type="entry name" value="CELL DIVISION CYCLE PROTEIN 27 HOMOLOG"/>
    <property type="match status" value="1"/>
</dbReference>
<accession>A0A432ZRI2</accession>
<dbReference type="NCBIfam" id="NF008391">
    <property type="entry name" value="PRK11189.1"/>
    <property type="match status" value="1"/>
</dbReference>
<proteinExistence type="predicted"/>
<dbReference type="EMBL" id="PIQH01000004">
    <property type="protein sequence ID" value="RUO80441.1"/>
    <property type="molecule type" value="Genomic_DNA"/>
</dbReference>
<dbReference type="PIRSF" id="PIRSF004654">
    <property type="entry name" value="NlpI"/>
    <property type="match status" value="1"/>
</dbReference>